<evidence type="ECO:0000259" key="2">
    <source>
        <dbReference type="Pfam" id="PF22570"/>
    </source>
</evidence>
<proteinExistence type="predicted"/>
<keyword evidence="1" id="KW-0472">Membrane</keyword>
<dbReference type="EMBL" id="VSSQ01027158">
    <property type="protein sequence ID" value="MPM76250.1"/>
    <property type="molecule type" value="Genomic_DNA"/>
</dbReference>
<reference evidence="3" key="1">
    <citation type="submission" date="2019-08" db="EMBL/GenBank/DDBJ databases">
        <authorList>
            <person name="Kucharzyk K."/>
            <person name="Murdoch R.W."/>
            <person name="Higgins S."/>
            <person name="Loffler F."/>
        </authorList>
    </citation>
    <scope>NUCLEOTIDE SEQUENCE</scope>
</reference>
<keyword evidence="1" id="KW-1133">Transmembrane helix</keyword>
<keyword evidence="1" id="KW-0812">Transmembrane</keyword>
<dbReference type="AlphaFoldDB" id="A0A645CH26"/>
<dbReference type="InterPro" id="IPR054331">
    <property type="entry name" value="LiaF_TM"/>
</dbReference>
<feature type="transmembrane region" description="Helical" evidence="1">
    <location>
        <begin position="96"/>
        <end position="113"/>
    </location>
</feature>
<gene>
    <name evidence="3" type="ORF">SDC9_123247</name>
</gene>
<feature type="transmembrane region" description="Helical" evidence="1">
    <location>
        <begin position="15"/>
        <end position="36"/>
    </location>
</feature>
<dbReference type="Pfam" id="PF22570">
    <property type="entry name" value="LiaF-TM"/>
    <property type="match status" value="1"/>
</dbReference>
<accession>A0A645CH26</accession>
<organism evidence="3">
    <name type="scientific">bioreactor metagenome</name>
    <dbReference type="NCBI Taxonomy" id="1076179"/>
    <lineage>
        <taxon>unclassified sequences</taxon>
        <taxon>metagenomes</taxon>
        <taxon>ecological metagenomes</taxon>
    </lineage>
</organism>
<evidence type="ECO:0000256" key="1">
    <source>
        <dbReference type="SAM" id="Phobius"/>
    </source>
</evidence>
<feature type="transmembrane region" description="Helical" evidence="1">
    <location>
        <begin position="42"/>
        <end position="63"/>
    </location>
</feature>
<comment type="caution">
    <text evidence="3">The sequence shown here is derived from an EMBL/GenBank/DDBJ whole genome shotgun (WGS) entry which is preliminary data.</text>
</comment>
<protein>
    <recommendedName>
        <fullName evidence="2">LiaF transmembrane domain-containing protein</fullName>
    </recommendedName>
</protein>
<name>A0A645CH26_9ZZZZ</name>
<sequence>MQVYNDPRKKLRSKINIIATAFVFIAAGVLIILKNLGMLDYSIYRIFLSWQMILIVIGAVSIVKRDHTGGWILIGIGLFFLIPRITGTGYIWLHTYWPLIFVFIGVVILAKLLRPEYRGKENVSSFSSKEYSSTSDNGFVNSTNTFGSVKQIVLDPVFRGAKLSNTFGGTILDLRHTSLQDEITYIDIECTFGGIEIYLPSNWMVENKLQHLAGGSDDKRFQYSQNFDNSHKLVLRGSVTFGGVEIKS</sequence>
<feature type="transmembrane region" description="Helical" evidence="1">
    <location>
        <begin position="70"/>
        <end position="90"/>
    </location>
</feature>
<feature type="domain" description="LiaF transmembrane" evidence="2">
    <location>
        <begin position="21"/>
        <end position="111"/>
    </location>
</feature>
<evidence type="ECO:0000313" key="3">
    <source>
        <dbReference type="EMBL" id="MPM76250.1"/>
    </source>
</evidence>